<dbReference type="InterPro" id="IPR047647">
    <property type="entry name" value="ISAs1_transpos"/>
</dbReference>
<sequence length="381" mass="44211">MIDFIISIDERATELDGRQAWKIHYPLSTILFLVFCCQLAGIETWTEMEDFIEMNETTFADYVDLSDGCPSHDTLERVVSLVNPDRLKELNVQFEQSVTSLGAVHKLISVDGKTIRGNRGKDQKPVHIVTAYDGGHHLSLGQVAVDEKSNEIVAIPPLLRTIDIRKGIVTMDAMGTQTEIVDEIIKGKGDYCLAVKRNQETLYDDITLYFSDVNVLERLQQKRQYYQTIEKARGQIEVREYWVSSDIKWLCQNHPKWHKLRGIGMTRNTVDKDGQQSQEIRYFIFSFKPDVTTFATSVRGHWCVESLHWLLDVVYREDHNQTLDKRAAFTLNLIRKMCLYFLKVMTFPKKALSYRRKQRYISVHLEDYLVQLFGERGQADD</sequence>
<dbReference type="AlphaFoldDB" id="G5JTA6"/>
<evidence type="ECO:0000313" key="3">
    <source>
        <dbReference type="EMBL" id="EHI73578.1"/>
    </source>
</evidence>
<dbReference type="STRING" id="873449.STRCR_1074"/>
<gene>
    <name evidence="3" type="ORF">STRCR_1074</name>
</gene>
<dbReference type="NCBIfam" id="NF033564">
    <property type="entry name" value="transpos_ISAs1"/>
    <property type="match status" value="1"/>
</dbReference>
<dbReference type="InterPro" id="IPR032806">
    <property type="entry name" value="YbfD_N"/>
</dbReference>
<evidence type="ECO:0000259" key="2">
    <source>
        <dbReference type="Pfam" id="PF13808"/>
    </source>
</evidence>
<dbReference type="OrthoDB" id="9815086at2"/>
<name>G5JTA6_STRCG</name>
<dbReference type="InterPro" id="IPR002559">
    <property type="entry name" value="Transposase_11"/>
</dbReference>
<dbReference type="GO" id="GO:0004803">
    <property type="term" value="F:transposase activity"/>
    <property type="evidence" value="ECO:0007669"/>
    <property type="project" value="InterPro"/>
</dbReference>
<protein>
    <submittedName>
        <fullName evidence="3">IS1548, transposase</fullName>
    </submittedName>
</protein>
<comment type="caution">
    <text evidence="3">The sequence shown here is derived from an EMBL/GenBank/DDBJ whole genome shotgun (WGS) entry which is preliminary data.</text>
</comment>
<evidence type="ECO:0000313" key="4">
    <source>
        <dbReference type="Proteomes" id="UP000004322"/>
    </source>
</evidence>
<dbReference type="GO" id="GO:0003677">
    <property type="term" value="F:DNA binding"/>
    <property type="evidence" value="ECO:0007669"/>
    <property type="project" value="InterPro"/>
</dbReference>
<dbReference type="EMBL" id="AEUV02000002">
    <property type="protein sequence ID" value="EHI73578.1"/>
    <property type="molecule type" value="Genomic_DNA"/>
</dbReference>
<dbReference type="Pfam" id="PF01609">
    <property type="entry name" value="DDE_Tnp_1"/>
    <property type="match status" value="1"/>
</dbReference>
<dbReference type="eggNOG" id="COG5433">
    <property type="taxonomic scope" value="Bacteria"/>
</dbReference>
<dbReference type="PANTHER" id="PTHR30298:SF0">
    <property type="entry name" value="PROTEIN YBFL-RELATED"/>
    <property type="match status" value="1"/>
</dbReference>
<dbReference type="Pfam" id="PF13808">
    <property type="entry name" value="DDE_Tnp_1_assoc"/>
    <property type="match status" value="1"/>
</dbReference>
<proteinExistence type="predicted"/>
<accession>G5JTA6</accession>
<dbReference type="RefSeq" id="WP_004225757.1">
    <property type="nucleotide sequence ID" value="NZ_AEUV02000002.1"/>
</dbReference>
<reference evidence="3" key="1">
    <citation type="submission" date="2011-07" db="EMBL/GenBank/DDBJ databases">
        <authorList>
            <person name="Stanhope M.J."/>
            <person name="Durkin A.S."/>
            <person name="Hostetler J."/>
            <person name="Kim M."/>
            <person name="Radune D."/>
            <person name="Singh I."/>
            <person name="Town C.D."/>
        </authorList>
    </citation>
    <scope>NUCLEOTIDE SEQUENCE [LARGE SCALE GENOMIC DNA]</scope>
    <source>
        <strain evidence="3">HS-6</strain>
    </source>
</reference>
<feature type="domain" description="Transposase IS4-like" evidence="1">
    <location>
        <begin position="105"/>
        <end position="339"/>
    </location>
</feature>
<feature type="domain" description="H repeat-associated protein N-terminal" evidence="2">
    <location>
        <begin position="16"/>
        <end position="90"/>
    </location>
</feature>
<evidence type="ECO:0000259" key="1">
    <source>
        <dbReference type="Pfam" id="PF01609"/>
    </source>
</evidence>
<dbReference type="InterPro" id="IPR051698">
    <property type="entry name" value="Transposase_11-like"/>
</dbReference>
<keyword evidence="4" id="KW-1185">Reference proteome</keyword>
<dbReference type="GO" id="GO:0006313">
    <property type="term" value="P:DNA transposition"/>
    <property type="evidence" value="ECO:0007669"/>
    <property type="project" value="InterPro"/>
</dbReference>
<dbReference type="PANTHER" id="PTHR30298">
    <property type="entry name" value="H REPEAT-ASSOCIATED PREDICTED TRANSPOSASE"/>
    <property type="match status" value="1"/>
</dbReference>
<dbReference type="Proteomes" id="UP000004322">
    <property type="component" value="Unassembled WGS sequence"/>
</dbReference>
<organism evidence="3 4">
    <name type="scientific">Streptococcus criceti HS-6</name>
    <dbReference type="NCBI Taxonomy" id="873449"/>
    <lineage>
        <taxon>Bacteria</taxon>
        <taxon>Bacillati</taxon>
        <taxon>Bacillota</taxon>
        <taxon>Bacilli</taxon>
        <taxon>Lactobacillales</taxon>
        <taxon>Streptococcaceae</taxon>
        <taxon>Streptococcus</taxon>
    </lineage>
</organism>